<reference evidence="1" key="2">
    <citation type="submission" date="2025-09" db="UniProtKB">
        <authorList>
            <consortium name="Ensembl"/>
        </authorList>
    </citation>
    <scope>IDENTIFICATION</scope>
</reference>
<evidence type="ECO:0000313" key="2">
    <source>
        <dbReference type="Proteomes" id="UP000261520"/>
    </source>
</evidence>
<reference evidence="1" key="1">
    <citation type="submission" date="2025-08" db="UniProtKB">
        <authorList>
            <consortium name="Ensembl"/>
        </authorList>
    </citation>
    <scope>IDENTIFICATION</scope>
</reference>
<dbReference type="PANTHER" id="PTHR28653:SF1">
    <property type="entry name" value="ATPASE SWSAP1"/>
    <property type="match status" value="1"/>
</dbReference>
<dbReference type="GO" id="GO:0097196">
    <property type="term" value="C:Shu complex"/>
    <property type="evidence" value="ECO:0007669"/>
    <property type="project" value="TreeGrafter"/>
</dbReference>
<keyword evidence="2" id="KW-1185">Reference proteome</keyword>
<dbReference type="PANTHER" id="PTHR28653">
    <property type="match status" value="1"/>
</dbReference>
<dbReference type="Ensembl" id="ENSPMGT00000008157.1">
    <property type="protein sequence ID" value="ENSPMGP00000007669.1"/>
    <property type="gene ID" value="ENSPMGG00000006359.1"/>
</dbReference>
<sequence length="322" mass="34662">MTDILTLVFKTLTSRGELAAVDEGSLSAVAPARSALVVGERALSRTMLLLAAVTAASESGLRVFFLTQTQIQSLPVALHSRVPGLTPAALKVDEQKIKFCYPRTFEELLVQVAGLHESSHSPPSSPALIIVDGLECYLCSPAPCTSSRLQTSEQCSAAHLSALLCDTASFLTQVLEKHGSAHAPCRLITSYQPQRNSEQSGEASVDSVLDVLDRYFQVRCTLDQDRSYESTSGGLQQVWNIYLSSSSDHVTWLSNPHSEWNLLFVEMAPCPFLFSPPEGTAAGGSQAARTALPEVRGPPRGRIHLGSATDLHRCVLTTSIAK</sequence>
<dbReference type="Proteomes" id="UP000261520">
    <property type="component" value="Unplaced"/>
</dbReference>
<name>A0A3B3ZT65_9GOBI</name>
<accession>A0A3B3ZT65</accession>
<proteinExistence type="predicted"/>
<dbReference type="GO" id="GO:0000724">
    <property type="term" value="P:double-strand break repair via homologous recombination"/>
    <property type="evidence" value="ECO:0007669"/>
    <property type="project" value="TreeGrafter"/>
</dbReference>
<dbReference type="GO" id="GO:0003697">
    <property type="term" value="F:single-stranded DNA binding"/>
    <property type="evidence" value="ECO:0007669"/>
    <property type="project" value="TreeGrafter"/>
</dbReference>
<dbReference type="AlphaFoldDB" id="A0A3B3ZT65"/>
<protein>
    <submittedName>
        <fullName evidence="1">Uncharacterized protein</fullName>
    </submittedName>
</protein>
<dbReference type="STRING" id="409849.ENSPMGP00000007669"/>
<evidence type="ECO:0000313" key="1">
    <source>
        <dbReference type="Ensembl" id="ENSPMGP00000007669.1"/>
    </source>
</evidence>
<organism evidence="1 2">
    <name type="scientific">Periophthalmus magnuspinnatus</name>
    <dbReference type="NCBI Taxonomy" id="409849"/>
    <lineage>
        <taxon>Eukaryota</taxon>
        <taxon>Metazoa</taxon>
        <taxon>Chordata</taxon>
        <taxon>Craniata</taxon>
        <taxon>Vertebrata</taxon>
        <taxon>Euteleostomi</taxon>
        <taxon>Actinopterygii</taxon>
        <taxon>Neopterygii</taxon>
        <taxon>Teleostei</taxon>
        <taxon>Neoteleostei</taxon>
        <taxon>Acanthomorphata</taxon>
        <taxon>Gobiaria</taxon>
        <taxon>Gobiiformes</taxon>
        <taxon>Gobioidei</taxon>
        <taxon>Gobiidae</taxon>
        <taxon>Oxudercinae</taxon>
        <taxon>Periophthalmus</taxon>
    </lineage>
</organism>